<evidence type="ECO:0000256" key="8">
    <source>
        <dbReference type="ARBA" id="ARBA00046318"/>
    </source>
</evidence>
<feature type="binding site" evidence="13">
    <location>
        <position position="649"/>
    </location>
    <ligand>
        <name>NADP(+)</name>
        <dbReference type="ChEBI" id="CHEBI:58349"/>
    </ligand>
</feature>
<feature type="binding site" evidence="13">
    <location>
        <begin position="600"/>
        <end position="602"/>
    </location>
    <ligand>
        <name>NADP(+)</name>
        <dbReference type="ChEBI" id="CHEBI:58349"/>
    </ligand>
</feature>
<feature type="binding site" evidence="12">
    <location>
        <position position="548"/>
    </location>
    <ligand>
        <name>Mg(2+)</name>
        <dbReference type="ChEBI" id="CHEBI:18420"/>
    </ligand>
</feature>
<evidence type="ECO:0000256" key="5">
    <source>
        <dbReference type="ARBA" id="ARBA00022857"/>
    </source>
</evidence>
<dbReference type="Proteomes" id="UP000285378">
    <property type="component" value="Unassembled WGS sequence"/>
</dbReference>
<dbReference type="PANTHER" id="PTHR36999:SF1">
    <property type="entry name" value="ISOCITRATE DEHYDROGENASE (NADP(+))"/>
    <property type="match status" value="1"/>
</dbReference>
<keyword evidence="2 9" id="KW-0816">Tricarboxylic acid cycle</keyword>
<dbReference type="Pfam" id="PF03971">
    <property type="entry name" value="IDH"/>
    <property type="match status" value="1"/>
</dbReference>
<dbReference type="PIRSF" id="PIRSF009407">
    <property type="entry name" value="IDH_monmr"/>
    <property type="match status" value="1"/>
</dbReference>
<dbReference type="GO" id="GO:0004450">
    <property type="term" value="F:isocitrate dehydrogenase (NADP+) activity"/>
    <property type="evidence" value="ECO:0007669"/>
    <property type="project" value="UniProtKB-EC"/>
</dbReference>
<feature type="site" description="Critical for catalysis" evidence="10">
    <location>
        <position position="420"/>
    </location>
</feature>
<feature type="binding site" evidence="12">
    <location>
        <position position="350"/>
    </location>
    <ligand>
        <name>Mg(2+)</name>
        <dbReference type="ChEBI" id="CHEBI:18420"/>
    </ligand>
</feature>
<feature type="binding site" evidence="11">
    <location>
        <position position="547"/>
    </location>
    <ligand>
        <name>D-threo-isocitrate</name>
        <dbReference type="ChEBI" id="CHEBI:15562"/>
    </ligand>
</feature>
<evidence type="ECO:0000256" key="12">
    <source>
        <dbReference type="PIRSR" id="PIRSR009407-3"/>
    </source>
</evidence>
<feature type="binding site" evidence="11">
    <location>
        <begin position="132"/>
        <end position="139"/>
    </location>
    <ligand>
        <name>substrate</name>
    </ligand>
</feature>
<reference evidence="14 15" key="1">
    <citation type="submission" date="2016-10" db="EMBL/GenBank/DDBJ databases">
        <title>Comparative genome analysis of multiple Pseudomonas spp. focuses on biocontrol and plant growth promoting traits.</title>
        <authorList>
            <person name="Tao X.-Y."/>
            <person name="Taylor C.G."/>
        </authorList>
    </citation>
    <scope>NUCLEOTIDE SEQUENCE [LARGE SCALE GENOMIC DNA]</scope>
    <source>
        <strain evidence="14 15">28B5</strain>
    </source>
</reference>
<evidence type="ECO:0000256" key="11">
    <source>
        <dbReference type="PIRSR" id="PIRSR009407-2"/>
    </source>
</evidence>
<evidence type="ECO:0000256" key="4">
    <source>
        <dbReference type="ARBA" id="ARBA00022842"/>
    </source>
</evidence>
<proteinExistence type="inferred from homology"/>
<keyword evidence="4 12" id="KW-0460">Magnesium</keyword>
<name>A0A423MDM3_PSEFL</name>
<evidence type="ECO:0000313" key="15">
    <source>
        <dbReference type="Proteomes" id="UP000285378"/>
    </source>
</evidence>
<feature type="binding site" evidence="12">
    <location>
        <position position="552"/>
    </location>
    <ligand>
        <name>Mg(2+)</name>
        <dbReference type="ChEBI" id="CHEBI:18420"/>
    </ligand>
</feature>
<comment type="similarity">
    <text evidence="8 9">Belongs to the monomeric-type IDH family.</text>
</comment>
<keyword evidence="3 12" id="KW-0479">Metal-binding</keyword>
<dbReference type="OrthoDB" id="9807643at2"/>
<feature type="site" description="Critical for catalysis" evidence="10">
    <location>
        <position position="255"/>
    </location>
</feature>
<evidence type="ECO:0000256" key="1">
    <source>
        <dbReference type="ARBA" id="ARBA00022435"/>
    </source>
</evidence>
<keyword evidence="1 9" id="KW-0329">Glyoxylate bypass</keyword>
<dbReference type="InterPro" id="IPR004436">
    <property type="entry name" value="Isocitrate_DH_NADP_mono"/>
</dbReference>
<comment type="catalytic activity">
    <reaction evidence="7 9">
        <text>D-threo-isocitrate + NADP(+) = 2-oxoglutarate + CO2 + NADPH</text>
        <dbReference type="Rhea" id="RHEA:19629"/>
        <dbReference type="ChEBI" id="CHEBI:15562"/>
        <dbReference type="ChEBI" id="CHEBI:16526"/>
        <dbReference type="ChEBI" id="CHEBI:16810"/>
        <dbReference type="ChEBI" id="CHEBI:57783"/>
        <dbReference type="ChEBI" id="CHEBI:58349"/>
        <dbReference type="EC" id="1.1.1.42"/>
    </reaction>
</comment>
<dbReference type="PANTHER" id="PTHR36999">
    <property type="entry name" value="ISOCITRATE DEHYDROGENASE [NADP]"/>
    <property type="match status" value="1"/>
</dbReference>
<dbReference type="EC" id="1.1.1.42" evidence="9"/>
<feature type="binding site" evidence="13">
    <location>
        <position position="589"/>
    </location>
    <ligand>
        <name>NADP(+)</name>
        <dbReference type="ChEBI" id="CHEBI:58349"/>
    </ligand>
</feature>
<keyword evidence="5 9" id="KW-0521">NADP</keyword>
<evidence type="ECO:0000256" key="7">
    <source>
        <dbReference type="ARBA" id="ARBA00023554"/>
    </source>
</evidence>
<dbReference type="GO" id="GO:0006099">
    <property type="term" value="P:tricarboxylic acid cycle"/>
    <property type="evidence" value="ECO:0007669"/>
    <property type="project" value="UniProtKB-KW"/>
</dbReference>
<evidence type="ECO:0000256" key="3">
    <source>
        <dbReference type="ARBA" id="ARBA00022723"/>
    </source>
</evidence>
<sequence>MPTRSKIIYTFTDEAPALATYSLLPIIEAYTASADIAVETRDISLAARILASFPEQLGDKAVADHLAELGDLAVTPEANIIKLPNISASVPQLQAAIKELQAQGYNLPDYPETVTSDADKDAKARYDKVKGSAVNPVLREGNSDRRAPLSVKNYARKHPHKMGAWAKDSKSHVAHMSTGDFYGSEKAALIDAADAVKIELIAKDGTATVLKEKTTVQAGEILDCAVMSKNALRAFIAAEIESAKAQGVLLSVHLKATMMKVSDPIMFGQIVAEFYKDALTKHADVLAEIGFNLNNGIGDLYARIKALPAEQQAQIEADMAAVYAARPSLAMVNSDKGITNLHVPSDVIVDASMPAMIRDSGKMWGTDGQLHDTKAVIPDRCYATIYQAVIEDCKANGAFDPTTMGSVPNVGLMAKKAEEYGSHDKTFQIKADGVVRVTDSKGKLLMEQAVEAGDIFRMCQTKDAPIQDWVKLAVNRARASSTPAIFWLDPMRAHDGVVIEKVQAYLKDHDTTGLDIQIMAPVDAMKFTLQRTREGKDTISVTGNVLRDYLTDLFPIMELGTSAKMLSIVPLMNGGGLFETGAGGSAPKHVQQLVEENFLRWDSLGEFLALAASLEHLGVNYNNPKALVLSKTLDQATGQFLDNNKSPSRKVGNIDNRGSHFYLAMYWAQALAAQTEDAALQAQFATLAKTLTENEATIVAELNAVQGKPVDIGGYYHANAELISKAMRPSATLNAAIAALV</sequence>
<feature type="binding site" evidence="13">
    <location>
        <begin position="82"/>
        <end position="87"/>
    </location>
    <ligand>
        <name>NADP(+)</name>
        <dbReference type="ChEBI" id="CHEBI:58349"/>
    </ligand>
</feature>
<organism evidence="14 15">
    <name type="scientific">Pseudomonas fluorescens</name>
    <dbReference type="NCBI Taxonomy" id="294"/>
    <lineage>
        <taxon>Bacteria</taxon>
        <taxon>Pseudomonadati</taxon>
        <taxon>Pseudomonadota</taxon>
        <taxon>Gammaproteobacteria</taxon>
        <taxon>Pseudomonadales</taxon>
        <taxon>Pseudomonadaceae</taxon>
        <taxon>Pseudomonas</taxon>
    </lineage>
</organism>
<dbReference type="GO" id="GO:0046872">
    <property type="term" value="F:metal ion binding"/>
    <property type="evidence" value="ECO:0007669"/>
    <property type="project" value="UniProtKB-KW"/>
</dbReference>
<evidence type="ECO:0000256" key="2">
    <source>
        <dbReference type="ARBA" id="ARBA00022532"/>
    </source>
</evidence>
<dbReference type="Gene3D" id="3.40.718.10">
    <property type="entry name" value="Isopropylmalate Dehydrogenase"/>
    <property type="match status" value="1"/>
</dbReference>
<dbReference type="NCBIfam" id="TIGR00178">
    <property type="entry name" value="monomer_idh"/>
    <property type="match status" value="1"/>
</dbReference>
<evidence type="ECO:0000256" key="9">
    <source>
        <dbReference type="PIRNR" id="PIRNR009407"/>
    </source>
</evidence>
<accession>A0A423MDM3</accession>
<protein>
    <recommendedName>
        <fullName evidence="9">Isocitrate dehydrogenase [NADP]</fullName>
        <ecNumber evidence="9">1.1.1.42</ecNumber>
    </recommendedName>
    <alternativeName>
        <fullName evidence="9">Oxalosuccinate decarboxylase</fullName>
    </alternativeName>
</protein>
<feature type="binding site" evidence="13">
    <location>
        <begin position="584"/>
        <end position="585"/>
    </location>
    <ligand>
        <name>NADP(+)</name>
        <dbReference type="ChEBI" id="CHEBI:58349"/>
    </ligand>
</feature>
<dbReference type="RefSeq" id="WP_123450772.1">
    <property type="nucleotide sequence ID" value="NZ_MOBX01000013.1"/>
</dbReference>
<evidence type="ECO:0000256" key="13">
    <source>
        <dbReference type="PIRSR" id="PIRSR009407-4"/>
    </source>
</evidence>
<feature type="binding site" evidence="11">
    <location>
        <position position="145"/>
    </location>
    <ligand>
        <name>D-threo-isocitrate</name>
        <dbReference type="ChEBI" id="CHEBI:15562"/>
    </ligand>
</feature>
<keyword evidence="6 9" id="KW-0560">Oxidoreductase</keyword>
<dbReference type="GO" id="GO:0006097">
    <property type="term" value="P:glyoxylate cycle"/>
    <property type="evidence" value="ECO:0007669"/>
    <property type="project" value="UniProtKB-KW"/>
</dbReference>
<dbReference type="EMBL" id="MOBX01000013">
    <property type="protein sequence ID" value="RON81392.1"/>
    <property type="molecule type" value="Genomic_DNA"/>
</dbReference>
<feature type="binding site" evidence="13">
    <location>
        <position position="135"/>
    </location>
    <ligand>
        <name>NADP(+)</name>
        <dbReference type="ChEBI" id="CHEBI:58349"/>
    </ligand>
</feature>
<evidence type="ECO:0000256" key="10">
    <source>
        <dbReference type="PIRSR" id="PIRSR009407-1"/>
    </source>
</evidence>
<comment type="caution">
    <text evidence="14">The sequence shown here is derived from an EMBL/GenBank/DDBJ whole genome shotgun (WGS) entry which is preliminary data.</text>
</comment>
<dbReference type="AlphaFoldDB" id="A0A423MDM3"/>
<evidence type="ECO:0000256" key="6">
    <source>
        <dbReference type="ARBA" id="ARBA00023002"/>
    </source>
</evidence>
<evidence type="ECO:0000313" key="14">
    <source>
        <dbReference type="EMBL" id="RON81392.1"/>
    </source>
</evidence>
<dbReference type="SUPFAM" id="SSF53659">
    <property type="entry name" value="Isocitrate/Isopropylmalate dehydrogenase-like"/>
    <property type="match status" value="1"/>
</dbReference>
<comment type="cofactor">
    <cofactor evidence="12">
        <name>Mg(2+)</name>
        <dbReference type="ChEBI" id="CHEBI:18420"/>
    </cofactor>
    <cofactor evidence="12">
        <name>Mn(2+)</name>
        <dbReference type="ChEBI" id="CHEBI:29035"/>
    </cofactor>
    <text evidence="12">Binds 1 Mg(2+) or Mn(2+) ion per subunit.</text>
</comment>
<gene>
    <name evidence="14" type="ORF">BK670_14560</name>
</gene>